<feature type="region of interest" description="Disordered" evidence="1">
    <location>
        <begin position="284"/>
        <end position="304"/>
    </location>
</feature>
<evidence type="ECO:0008006" key="4">
    <source>
        <dbReference type="Google" id="ProtNLM"/>
    </source>
</evidence>
<dbReference type="InterPro" id="IPR036691">
    <property type="entry name" value="Endo/exonu/phosph_ase_sf"/>
</dbReference>
<evidence type="ECO:0000313" key="2">
    <source>
        <dbReference type="EMBL" id="THH12594.1"/>
    </source>
</evidence>
<feature type="compositionally biased region" description="Polar residues" evidence="1">
    <location>
        <begin position="357"/>
        <end position="391"/>
    </location>
</feature>
<name>A0A4S4LKH0_9AGAM</name>
<keyword evidence="3" id="KW-1185">Reference proteome</keyword>
<dbReference type="SUPFAM" id="SSF56219">
    <property type="entry name" value="DNase I-like"/>
    <property type="match status" value="1"/>
</dbReference>
<dbReference type="AlphaFoldDB" id="A0A4S4LKH0"/>
<evidence type="ECO:0000313" key="3">
    <source>
        <dbReference type="Proteomes" id="UP000310158"/>
    </source>
</evidence>
<organism evidence="2 3">
    <name type="scientific">Bondarzewia mesenterica</name>
    <dbReference type="NCBI Taxonomy" id="1095465"/>
    <lineage>
        <taxon>Eukaryota</taxon>
        <taxon>Fungi</taxon>
        <taxon>Dikarya</taxon>
        <taxon>Basidiomycota</taxon>
        <taxon>Agaricomycotina</taxon>
        <taxon>Agaricomycetes</taxon>
        <taxon>Russulales</taxon>
        <taxon>Bondarzewiaceae</taxon>
        <taxon>Bondarzewia</taxon>
    </lineage>
</organism>
<dbReference type="EMBL" id="SGPL01000444">
    <property type="protein sequence ID" value="THH12594.1"/>
    <property type="molecule type" value="Genomic_DNA"/>
</dbReference>
<proteinExistence type="predicted"/>
<dbReference type="Gene3D" id="3.60.10.10">
    <property type="entry name" value="Endonuclease/exonuclease/phosphatase"/>
    <property type="match status" value="1"/>
</dbReference>
<evidence type="ECO:0000256" key="1">
    <source>
        <dbReference type="SAM" id="MobiDB-lite"/>
    </source>
</evidence>
<protein>
    <recommendedName>
        <fullName evidence="4">Endonuclease/exonuclease/phosphatase domain-containing protein</fullName>
    </recommendedName>
</protein>
<reference evidence="2 3" key="1">
    <citation type="submission" date="2019-02" db="EMBL/GenBank/DDBJ databases">
        <title>Genome sequencing of the rare red list fungi Bondarzewia mesenterica.</title>
        <authorList>
            <person name="Buettner E."/>
            <person name="Kellner H."/>
        </authorList>
    </citation>
    <scope>NUCLEOTIDE SEQUENCE [LARGE SCALE GENOMIC DNA]</scope>
    <source>
        <strain evidence="2 3">DSM 108281</strain>
    </source>
</reference>
<sequence length="861" mass="95043">MLPKFEDWFRAKGIPFQNFGKGNTKQHQWRLSFDFLSHAVAQEFAAAKAFTFNHIEFRAARSNYAAPIWGTDIVVAGCRELSSFERCMNGYISARYGRDAIANSHMILNSDAYAIGVPPYISLSQPMLLYFYNLRGCLQNPAYLQTASTSSSPSEIRSLQAQLDELRRQGINTVRSLNAIIAEHAKMIDEVRQSNRDLATALSYMSLVNSATAELSSTQSDLKTMEGKHDTLELMALVISDEAIRHDFRERICRTDTAIAEQRQTLITARHELKMLRTHATTFLPGSQLAPPPAPQPPSAYTADTDSERYQLRQRTQESDASASLPSKRPLSEMQTLHDDQAVLHALDGDEDMADASSANGTPATSHAQISQSEIVRSASRGSSAPPTSLLTPAPSNPHFHVTTQGDNIIVGGGSSFFVCYALLFLACYALLSQCSLIFLSTSVHVPFQYVMQTLSFQLPLVEAYHRNVMKTDAFSSLLTAHKPHAWVISEMKSHQPVSSRLHVRSYNIFESTGVKINTRSSKWGVIVGIHRNFPVQQVNILDKLQGRALIVDIIIPTVAGRGFPHRIIGLYAPYDPGDHDPYIATFWDHITNICHSAKYSWSLIGDLNVTLTSMESTGRDALNNSACASYRGFLCNTSAIDLWSHQGDADARSMFTFRNHYGQLIIDQCAYSSIGITIGSVSVPNFFVPATDHKLISVSLIINPPPNIPSTVHLSTAITPPVYSPHFRYPKPPGPYTPSRKITNPTIRLITTIACMYCRHNVAGYTATFAPSLLSPKLISPFHPCMLTIAHYSSLCLETLGVLCAKSVIAKSVLSLSAALVSQPNHASMLVSSADLQNHFMRVLVTPLARPSHYRFPTNP</sequence>
<dbReference type="Proteomes" id="UP000310158">
    <property type="component" value="Unassembled WGS sequence"/>
</dbReference>
<gene>
    <name evidence="2" type="ORF">EW146_g7552</name>
</gene>
<accession>A0A4S4LKH0</accession>
<feature type="region of interest" description="Disordered" evidence="1">
    <location>
        <begin position="352"/>
        <end position="398"/>
    </location>
</feature>
<dbReference type="OrthoDB" id="445826at2759"/>
<comment type="caution">
    <text evidence="2">The sequence shown here is derived from an EMBL/GenBank/DDBJ whole genome shotgun (WGS) entry which is preliminary data.</text>
</comment>